<comment type="similarity">
    <text evidence="2 5">Belongs to the TolB family.</text>
</comment>
<evidence type="ECO:0000313" key="8">
    <source>
        <dbReference type="Proteomes" id="UP000256763"/>
    </source>
</evidence>
<comment type="caution">
    <text evidence="7">The sequence shown here is derived from an EMBL/GenBank/DDBJ whole genome shotgun (WGS) entry which is preliminary data.</text>
</comment>
<sequence>MMDQRKQPRFLRAFIAAALVVAYALTGNAQGQLMLDITGGVERAVPIAVVPFQVEEGSAKPAHDIAEIIGANLRRSGKFEPLSNRELIARPSQLSDVRFQQWRALGIDNLIIGAIRETDDGRYELRFELLDVYTQARVAGRRYRVSPQSLRPLAHNISDIIYEALTGVPGAFNTRISYIEVDHRDDNTRRHKLILADADGHNPETVLTSRQPIMSPAWSPDRRQIAYVSFEENRRSAVYIQTVATGERERIASFRGINSAPAWSPDGKRLALTLSRDGSPNIYVYDVDTRDMTRITNSSAIDTEPTWSPDGKTLYFTSDRGGPPQIYRVSSNGGRVQRVTFEGSYNARPALSPDGRRLAMVHRDDGGFRIAVMDLRTRELRVLTDGSNDESPSFAPNGEMIVYSRIRGAQSQLATVSLYGRANIGLPVLGDRVQNPSWSPR</sequence>
<dbReference type="SUPFAM" id="SSF52964">
    <property type="entry name" value="TolB, N-terminal domain"/>
    <property type="match status" value="1"/>
</dbReference>
<dbReference type="Pfam" id="PF07676">
    <property type="entry name" value="PD40"/>
    <property type="match status" value="5"/>
</dbReference>
<evidence type="ECO:0000256" key="5">
    <source>
        <dbReference type="HAMAP-Rule" id="MF_00671"/>
    </source>
</evidence>
<evidence type="ECO:0000256" key="3">
    <source>
        <dbReference type="ARBA" id="ARBA00022729"/>
    </source>
</evidence>
<accession>A0A3E0X3F9</accession>
<dbReference type="Proteomes" id="UP000256763">
    <property type="component" value="Unassembled WGS sequence"/>
</dbReference>
<dbReference type="AlphaFoldDB" id="A0A3E0X3F9"/>
<keyword evidence="5" id="KW-0132">Cell division</keyword>
<comment type="function">
    <text evidence="5">Part of the Tol-Pal system, which plays a role in outer membrane invagination during cell division and is important for maintaining outer membrane integrity.</text>
</comment>
<keyword evidence="8" id="KW-1185">Reference proteome</keyword>
<evidence type="ECO:0000259" key="6">
    <source>
        <dbReference type="Pfam" id="PF04052"/>
    </source>
</evidence>
<comment type="subcellular location">
    <subcellularLocation>
        <location evidence="1 5">Periplasm</location>
    </subcellularLocation>
</comment>
<dbReference type="Pfam" id="PF04052">
    <property type="entry name" value="TolB_N"/>
    <property type="match status" value="1"/>
</dbReference>
<dbReference type="GO" id="GO:0051301">
    <property type="term" value="P:cell division"/>
    <property type="evidence" value="ECO:0007669"/>
    <property type="project" value="UniProtKB-UniRule"/>
</dbReference>
<name>A0A3E0X3F9_9GAMM</name>
<dbReference type="GO" id="GO:0017038">
    <property type="term" value="P:protein import"/>
    <property type="evidence" value="ECO:0007669"/>
    <property type="project" value="InterPro"/>
</dbReference>
<reference evidence="8" key="1">
    <citation type="submission" date="2017-05" db="EMBL/GenBank/DDBJ databases">
        <authorList>
            <person name="Sharma S."/>
            <person name="Sidhu C."/>
            <person name="Pinnaka A.K."/>
        </authorList>
    </citation>
    <scope>NUCLEOTIDE SEQUENCE [LARGE SCALE GENOMIC DNA]</scope>
    <source>
        <strain evidence="8">AK93</strain>
    </source>
</reference>
<evidence type="ECO:0000256" key="2">
    <source>
        <dbReference type="ARBA" id="ARBA00009820"/>
    </source>
</evidence>
<evidence type="ECO:0000313" key="7">
    <source>
        <dbReference type="EMBL" id="RFA39380.1"/>
    </source>
</evidence>
<gene>
    <name evidence="5" type="primary">tolB</name>
    <name evidence="7" type="ORF">CAL65_00825</name>
</gene>
<proteinExistence type="inferred from homology"/>
<evidence type="ECO:0000256" key="4">
    <source>
        <dbReference type="ARBA" id="ARBA00022764"/>
    </source>
</evidence>
<dbReference type="InterPro" id="IPR014167">
    <property type="entry name" value="Tol-Pal_TolB"/>
</dbReference>
<dbReference type="HAMAP" id="MF_00671">
    <property type="entry name" value="TolB"/>
    <property type="match status" value="1"/>
</dbReference>
<dbReference type="GO" id="GO:0042597">
    <property type="term" value="C:periplasmic space"/>
    <property type="evidence" value="ECO:0007669"/>
    <property type="project" value="UniProtKB-SubCell"/>
</dbReference>
<organism evidence="7 8">
    <name type="scientific">Alkalilimnicola ehrlichii</name>
    <dbReference type="NCBI Taxonomy" id="351052"/>
    <lineage>
        <taxon>Bacteria</taxon>
        <taxon>Pseudomonadati</taxon>
        <taxon>Pseudomonadota</taxon>
        <taxon>Gammaproteobacteria</taxon>
        <taxon>Chromatiales</taxon>
        <taxon>Ectothiorhodospiraceae</taxon>
        <taxon>Alkalilimnicola</taxon>
    </lineage>
</organism>
<dbReference type="Gene3D" id="3.40.50.10070">
    <property type="entry name" value="TolB, N-terminal domain"/>
    <property type="match status" value="1"/>
</dbReference>
<keyword evidence="5" id="KW-0131">Cell cycle</keyword>
<dbReference type="PANTHER" id="PTHR36842">
    <property type="entry name" value="PROTEIN TOLB HOMOLOG"/>
    <property type="match status" value="1"/>
</dbReference>
<evidence type="ECO:0000256" key="1">
    <source>
        <dbReference type="ARBA" id="ARBA00004418"/>
    </source>
</evidence>
<dbReference type="InterPro" id="IPR011042">
    <property type="entry name" value="6-blade_b-propeller_TolB-like"/>
</dbReference>
<dbReference type="Gene3D" id="2.120.10.30">
    <property type="entry name" value="TolB, C-terminal domain"/>
    <property type="match status" value="1"/>
</dbReference>
<protein>
    <recommendedName>
        <fullName evidence="5">Tol-Pal system protein TolB</fullName>
    </recommendedName>
</protein>
<dbReference type="EMBL" id="NFZW01000001">
    <property type="protein sequence ID" value="RFA39380.1"/>
    <property type="molecule type" value="Genomic_DNA"/>
</dbReference>
<dbReference type="SUPFAM" id="SSF69304">
    <property type="entry name" value="Tricorn protease N-terminal domain"/>
    <property type="match status" value="1"/>
</dbReference>
<comment type="subunit">
    <text evidence="5">The Tol-Pal system is composed of five core proteins: the inner membrane proteins TolA, TolQ and TolR, the periplasmic protein TolB and the outer membrane protein Pal. They form a network linking the inner and outer membranes and the peptidoglycan layer.</text>
</comment>
<dbReference type="InterPro" id="IPR011659">
    <property type="entry name" value="WD40"/>
</dbReference>
<keyword evidence="3 5" id="KW-0732">Signal</keyword>
<dbReference type="NCBIfam" id="TIGR02800">
    <property type="entry name" value="propeller_TolB"/>
    <property type="match status" value="1"/>
</dbReference>
<dbReference type="RefSeq" id="WP_258867919.1">
    <property type="nucleotide sequence ID" value="NZ_NFZV01000001.1"/>
</dbReference>
<feature type="domain" description="TolB N-terminal" evidence="6">
    <location>
        <begin position="34"/>
        <end position="137"/>
    </location>
</feature>
<keyword evidence="4 5" id="KW-0574">Periplasm</keyword>
<dbReference type="PANTHER" id="PTHR36842:SF1">
    <property type="entry name" value="PROTEIN TOLB"/>
    <property type="match status" value="1"/>
</dbReference>
<dbReference type="InterPro" id="IPR007195">
    <property type="entry name" value="TolB_N"/>
</dbReference>